<organism evidence="19 20">
    <name type="scientific">Chanos chanos</name>
    <name type="common">Milkfish</name>
    <name type="synonym">Mugil chanos</name>
    <dbReference type="NCBI Taxonomy" id="29144"/>
    <lineage>
        <taxon>Eukaryota</taxon>
        <taxon>Metazoa</taxon>
        <taxon>Chordata</taxon>
        <taxon>Craniata</taxon>
        <taxon>Vertebrata</taxon>
        <taxon>Euteleostomi</taxon>
        <taxon>Actinopterygii</taxon>
        <taxon>Neopterygii</taxon>
        <taxon>Teleostei</taxon>
        <taxon>Ostariophysi</taxon>
        <taxon>Gonorynchiformes</taxon>
        <taxon>Chanidae</taxon>
        <taxon>Chanos</taxon>
    </lineage>
</organism>
<dbReference type="RefSeq" id="XP_030644373.1">
    <property type="nucleotide sequence ID" value="XM_030788513.1"/>
</dbReference>
<dbReference type="InterPro" id="IPR006053">
    <property type="entry name" value="TNF"/>
</dbReference>
<evidence type="ECO:0000313" key="19">
    <source>
        <dbReference type="Proteomes" id="UP000504632"/>
    </source>
</evidence>
<dbReference type="PANTHER" id="PTHR11471:SF23">
    <property type="entry name" value="TUMOR NECROSIS FACTOR"/>
    <property type="match status" value="1"/>
</dbReference>
<evidence type="ECO:0000256" key="16">
    <source>
        <dbReference type="ARBA" id="ARBA00046860"/>
    </source>
</evidence>
<evidence type="ECO:0000313" key="20">
    <source>
        <dbReference type="RefSeq" id="XP_030644373.1"/>
    </source>
</evidence>
<dbReference type="InterPro" id="IPR006052">
    <property type="entry name" value="TNF_dom"/>
</dbReference>
<dbReference type="GO" id="GO:0005164">
    <property type="term" value="F:tumor necrosis factor receptor binding"/>
    <property type="evidence" value="ECO:0007669"/>
    <property type="project" value="InterPro"/>
</dbReference>
<evidence type="ECO:0000256" key="2">
    <source>
        <dbReference type="ARBA" id="ARBA00008670"/>
    </source>
</evidence>
<evidence type="ECO:0000256" key="5">
    <source>
        <dbReference type="ARBA" id="ARBA00022514"/>
    </source>
</evidence>
<comment type="subunit">
    <text evidence="16">Homotrimer, and heterotrimer of either two LTB and one LTA subunits or (less prevalent) two LTA and one LTB subunits. Interacts with TNFRSF14.</text>
</comment>
<keyword evidence="7" id="KW-0732">Signal</keyword>
<dbReference type="InterPro" id="IPR002960">
    <property type="entry name" value="TNF_beta"/>
</dbReference>
<dbReference type="SUPFAM" id="SSF49842">
    <property type="entry name" value="TNF-like"/>
    <property type="match status" value="1"/>
</dbReference>
<evidence type="ECO:0000256" key="3">
    <source>
        <dbReference type="ARBA" id="ARBA00013893"/>
    </source>
</evidence>
<protein>
    <recommendedName>
        <fullName evidence="4">Lymphotoxin-alpha</fullName>
    </recommendedName>
    <alternativeName>
        <fullName evidence="12">TNF-alpha</fullName>
    </alternativeName>
    <alternativeName>
        <fullName evidence="13">TNF-beta</fullName>
    </alternativeName>
    <alternativeName>
        <fullName evidence="3">Tumor necrosis factor</fullName>
    </alternativeName>
    <alternativeName>
        <fullName evidence="14">Tumor necrosis factor ligand superfamily member 1</fullName>
    </alternativeName>
</protein>
<dbReference type="PRINTS" id="PR01236">
    <property type="entry name" value="TNFBETA"/>
</dbReference>
<dbReference type="InParanoid" id="A0A6J2WJ82"/>
<evidence type="ECO:0000256" key="9">
    <source>
        <dbReference type="ARBA" id="ARBA00022989"/>
    </source>
</evidence>
<dbReference type="GO" id="GO:0006955">
    <property type="term" value="P:immune response"/>
    <property type="evidence" value="ECO:0007669"/>
    <property type="project" value="InterPro"/>
</dbReference>
<sequence>MSSTTQTTLDVESGVLPTEQVLVVRQKKSSMCSNSWKLCAALLAVALCVAAAGFTMQHQKKNIQQEGEGLHLSLRQVSASSKDAIHLAGDYNPDFSHSSVQWRDNEGQSFSKGHLKLHDNEIIIPHDGLYFVYTQVSFSVNCKVDTANSDDLDIVRLSHTVSRWSDSYGSYKPLLNGLKSVCKRVEGEDDGERWHSAVYLGAVFKLHAKDRLRTETVEEFLPNLETDDGKNFFGVFSL</sequence>
<dbReference type="CTD" id="405785"/>
<dbReference type="GO" id="GO:0005615">
    <property type="term" value="C:extracellular space"/>
    <property type="evidence" value="ECO:0007669"/>
    <property type="project" value="UniProtKB-KW"/>
</dbReference>
<dbReference type="GeneID" id="115824760"/>
<name>A0A6J2WJ82_CHACN</name>
<dbReference type="Pfam" id="PF00229">
    <property type="entry name" value="TNF"/>
    <property type="match status" value="1"/>
</dbReference>
<dbReference type="PROSITE" id="PS50049">
    <property type="entry name" value="THD_2"/>
    <property type="match status" value="1"/>
</dbReference>
<keyword evidence="6 17" id="KW-0812">Transmembrane</keyword>
<evidence type="ECO:0000256" key="11">
    <source>
        <dbReference type="ARBA" id="ARBA00023157"/>
    </source>
</evidence>
<comment type="similarity">
    <text evidence="2">Belongs to the tumor necrosis factor family.</text>
</comment>
<keyword evidence="5" id="KW-0202">Cytokine</keyword>
<dbReference type="GO" id="GO:0005125">
    <property type="term" value="F:cytokine activity"/>
    <property type="evidence" value="ECO:0007669"/>
    <property type="project" value="UniProtKB-KW"/>
</dbReference>
<dbReference type="InterPro" id="IPR008983">
    <property type="entry name" value="Tumour_necrosis_fac-like_dom"/>
</dbReference>
<evidence type="ECO:0000256" key="1">
    <source>
        <dbReference type="ARBA" id="ARBA00004606"/>
    </source>
</evidence>
<dbReference type="CDD" id="cd00184">
    <property type="entry name" value="TNF"/>
    <property type="match status" value="1"/>
</dbReference>
<comment type="function">
    <text evidence="15">Cytokine that in its homotrimeric form binds to TNFRSF1A/TNFR1, TNFRSF1B/TNFBR and TNFRSF14/HVEM. In its heterotrimeric form with LTB binds to TNFRSF3/LTBR. Lymphotoxin is produced by lymphocytes and is cytotoxic for a wide range of tumor cells in vitro and in vivo.</text>
</comment>
<keyword evidence="8" id="KW-0735">Signal-anchor</keyword>
<evidence type="ECO:0000256" key="17">
    <source>
        <dbReference type="SAM" id="Phobius"/>
    </source>
</evidence>
<keyword evidence="9 17" id="KW-1133">Transmembrane helix</keyword>
<dbReference type="SMART" id="SM00207">
    <property type="entry name" value="TNF"/>
    <property type="match status" value="1"/>
</dbReference>
<gene>
    <name evidence="20" type="primary">tnfa</name>
</gene>
<comment type="subcellular location">
    <subcellularLocation>
        <location evidence="1">Membrane</location>
        <topology evidence="1">Single-pass type II membrane protein</topology>
    </subcellularLocation>
</comment>
<evidence type="ECO:0000256" key="15">
    <source>
        <dbReference type="ARBA" id="ARBA00046146"/>
    </source>
</evidence>
<evidence type="ECO:0000256" key="13">
    <source>
        <dbReference type="ARBA" id="ARBA00033253"/>
    </source>
</evidence>
<evidence type="ECO:0000256" key="7">
    <source>
        <dbReference type="ARBA" id="ARBA00022729"/>
    </source>
</evidence>
<proteinExistence type="inferred from homology"/>
<dbReference type="PANTHER" id="PTHR11471">
    <property type="entry name" value="TUMOR NECROSIS FACTOR FAMILY MEMBER"/>
    <property type="match status" value="1"/>
</dbReference>
<feature type="domain" description="THD" evidence="18">
    <location>
        <begin position="83"/>
        <end position="238"/>
    </location>
</feature>
<dbReference type="AlphaFoldDB" id="A0A6J2WJ82"/>
<dbReference type="PRINTS" id="PR01234">
    <property type="entry name" value="TNECROSISFCT"/>
</dbReference>
<feature type="transmembrane region" description="Helical" evidence="17">
    <location>
        <begin position="35"/>
        <end position="56"/>
    </location>
</feature>
<evidence type="ECO:0000256" key="14">
    <source>
        <dbReference type="ARBA" id="ARBA00033263"/>
    </source>
</evidence>
<evidence type="ECO:0000256" key="4">
    <source>
        <dbReference type="ARBA" id="ARBA00018403"/>
    </source>
</evidence>
<evidence type="ECO:0000256" key="12">
    <source>
        <dbReference type="ARBA" id="ARBA00029751"/>
    </source>
</evidence>
<accession>A0A6J2WJ82</accession>
<dbReference type="GO" id="GO:0016020">
    <property type="term" value="C:membrane"/>
    <property type="evidence" value="ECO:0007669"/>
    <property type="project" value="UniProtKB-SubCell"/>
</dbReference>
<dbReference type="OrthoDB" id="9940698at2759"/>
<evidence type="ECO:0000256" key="6">
    <source>
        <dbReference type="ARBA" id="ARBA00022692"/>
    </source>
</evidence>
<keyword evidence="19" id="KW-1185">Reference proteome</keyword>
<keyword evidence="10 17" id="KW-0472">Membrane</keyword>
<evidence type="ECO:0000256" key="8">
    <source>
        <dbReference type="ARBA" id="ARBA00022968"/>
    </source>
</evidence>
<dbReference type="Gene3D" id="2.60.120.40">
    <property type="match status" value="1"/>
</dbReference>
<evidence type="ECO:0000256" key="10">
    <source>
        <dbReference type="ARBA" id="ARBA00023136"/>
    </source>
</evidence>
<keyword evidence="11" id="KW-1015">Disulfide bond</keyword>
<evidence type="ECO:0000259" key="18">
    <source>
        <dbReference type="PROSITE" id="PS50049"/>
    </source>
</evidence>
<reference evidence="20" key="1">
    <citation type="submission" date="2025-08" db="UniProtKB">
        <authorList>
            <consortium name="RefSeq"/>
        </authorList>
    </citation>
    <scope>IDENTIFICATION</scope>
</reference>
<dbReference type="Proteomes" id="UP000504632">
    <property type="component" value="Chromosome 12"/>
</dbReference>